<dbReference type="Gene3D" id="3.40.50.300">
    <property type="entry name" value="P-loop containing nucleotide triphosphate hydrolases"/>
    <property type="match status" value="1"/>
</dbReference>
<dbReference type="PANTHER" id="PTHR43158:SF7">
    <property type="entry name" value="ABC TRANSPORTER, ATP-BINDING PROTEIN"/>
    <property type="match status" value="1"/>
</dbReference>
<name>A0ABQ1ZS57_9BACL</name>
<dbReference type="Proteomes" id="UP000605427">
    <property type="component" value="Unassembled WGS sequence"/>
</dbReference>
<comment type="caution">
    <text evidence="4">The sequence shown here is derived from an EMBL/GenBank/DDBJ whole genome shotgun (WGS) entry which is preliminary data.</text>
</comment>
<dbReference type="InterPro" id="IPR017871">
    <property type="entry name" value="ABC_transporter-like_CS"/>
</dbReference>
<keyword evidence="1" id="KW-0547">Nucleotide-binding</keyword>
<reference evidence="5" key="1">
    <citation type="journal article" date="2019" name="Int. J. Syst. Evol. Microbiol.">
        <title>The Global Catalogue of Microorganisms (GCM) 10K type strain sequencing project: providing services to taxonomists for standard genome sequencing and annotation.</title>
        <authorList>
            <consortium name="The Broad Institute Genomics Platform"/>
            <consortium name="The Broad Institute Genome Sequencing Center for Infectious Disease"/>
            <person name="Wu L."/>
            <person name="Ma J."/>
        </authorList>
    </citation>
    <scope>NUCLEOTIDE SEQUENCE [LARGE SCALE GENOMIC DNA]</scope>
    <source>
        <strain evidence="5">CCM 8702</strain>
    </source>
</reference>
<dbReference type="SMART" id="SM00382">
    <property type="entry name" value="AAA"/>
    <property type="match status" value="1"/>
</dbReference>
<dbReference type="RefSeq" id="WP_172246943.1">
    <property type="nucleotide sequence ID" value="NZ_BMDD01000001.1"/>
</dbReference>
<dbReference type="CDD" id="cd03230">
    <property type="entry name" value="ABC_DR_subfamily_A"/>
    <property type="match status" value="1"/>
</dbReference>
<dbReference type="PROSITE" id="PS50893">
    <property type="entry name" value="ABC_TRANSPORTER_2"/>
    <property type="match status" value="1"/>
</dbReference>
<dbReference type="Pfam" id="PF00005">
    <property type="entry name" value="ABC_tran"/>
    <property type="match status" value="1"/>
</dbReference>
<dbReference type="SUPFAM" id="SSF52540">
    <property type="entry name" value="P-loop containing nucleoside triphosphate hydrolases"/>
    <property type="match status" value="1"/>
</dbReference>
<evidence type="ECO:0000256" key="1">
    <source>
        <dbReference type="ARBA" id="ARBA00022741"/>
    </source>
</evidence>
<organism evidence="4 5">
    <name type="scientific">Saccharibacillus endophyticus</name>
    <dbReference type="NCBI Taxonomy" id="2060666"/>
    <lineage>
        <taxon>Bacteria</taxon>
        <taxon>Bacillati</taxon>
        <taxon>Bacillota</taxon>
        <taxon>Bacilli</taxon>
        <taxon>Bacillales</taxon>
        <taxon>Paenibacillaceae</taxon>
        <taxon>Saccharibacillus</taxon>
    </lineage>
</organism>
<evidence type="ECO:0000313" key="4">
    <source>
        <dbReference type="EMBL" id="GGH73189.1"/>
    </source>
</evidence>
<keyword evidence="5" id="KW-1185">Reference proteome</keyword>
<dbReference type="EMBL" id="BMDD01000001">
    <property type="protein sequence ID" value="GGH73189.1"/>
    <property type="molecule type" value="Genomic_DNA"/>
</dbReference>
<dbReference type="PANTHER" id="PTHR43158">
    <property type="entry name" value="SKFA PEPTIDE EXPORT ATP-BINDING PROTEIN SKFE"/>
    <property type="match status" value="1"/>
</dbReference>
<keyword evidence="2 4" id="KW-0067">ATP-binding</keyword>
<dbReference type="InterPro" id="IPR003593">
    <property type="entry name" value="AAA+_ATPase"/>
</dbReference>
<gene>
    <name evidence="4" type="ORF">GCM10007362_12100</name>
</gene>
<dbReference type="PROSITE" id="PS00211">
    <property type="entry name" value="ABC_TRANSPORTER_1"/>
    <property type="match status" value="1"/>
</dbReference>
<protein>
    <submittedName>
        <fullName evidence="4">Multidrug ABC transporter ATP-binding protein</fullName>
    </submittedName>
</protein>
<evidence type="ECO:0000313" key="5">
    <source>
        <dbReference type="Proteomes" id="UP000605427"/>
    </source>
</evidence>
<dbReference type="InterPro" id="IPR003439">
    <property type="entry name" value="ABC_transporter-like_ATP-bd"/>
</dbReference>
<evidence type="ECO:0000259" key="3">
    <source>
        <dbReference type="PROSITE" id="PS50893"/>
    </source>
</evidence>
<feature type="domain" description="ABC transporter" evidence="3">
    <location>
        <begin position="4"/>
        <end position="218"/>
    </location>
</feature>
<evidence type="ECO:0000256" key="2">
    <source>
        <dbReference type="ARBA" id="ARBA00022840"/>
    </source>
</evidence>
<dbReference type="GO" id="GO:0005524">
    <property type="term" value="F:ATP binding"/>
    <property type="evidence" value="ECO:0007669"/>
    <property type="project" value="UniProtKB-KW"/>
</dbReference>
<sequence>MSVIELNKISKSFRGVRLFEEASAVFEKGKIHGLVGLNGSGKSVLFRMICGFLLPDRGSIEIDPAYRRGAGGFPDSFGIMIDRPGYLAGQTGYENLRRLAEVRGQIGKEEIRRSMKAVGLDPDLRQKMRHYSLGMKQKIALAQSFMEGQQVLVLDEPFNALDERSVGQVRELLMAFRTEGRTILLTSHHRSDIEMLCDYVYRIENRKLERQPELVSTLT</sequence>
<proteinExistence type="predicted"/>
<dbReference type="InterPro" id="IPR027417">
    <property type="entry name" value="P-loop_NTPase"/>
</dbReference>
<accession>A0ABQ1ZS57</accession>